<dbReference type="HOGENOM" id="CLU_061724_0_0_11"/>
<protein>
    <submittedName>
        <fullName evidence="1">Uncharacterized protein</fullName>
    </submittedName>
</protein>
<name>A9WLF6_RENSM</name>
<dbReference type="RefSeq" id="WP_012244057.1">
    <property type="nucleotide sequence ID" value="NC_010168.1"/>
</dbReference>
<dbReference type="KEGG" id="rsa:RSal33209_0606"/>
<dbReference type="eggNOG" id="COG1846">
    <property type="taxonomic scope" value="Bacteria"/>
</dbReference>
<dbReference type="InterPro" id="IPR054058">
    <property type="entry name" value="HTH_67"/>
</dbReference>
<evidence type="ECO:0000313" key="2">
    <source>
        <dbReference type="Proteomes" id="UP000002007"/>
    </source>
</evidence>
<dbReference type="AlphaFoldDB" id="A9WLF6"/>
<sequence length="289" mass="30545">MTVEEHPSRLLGSVLEPVIGQAIFSPECNAAYSALGFGASAGTMGGAARPNGPAYFCSRGSILGQVPGEVIAAAFGVFNPEAVIPAVTYGWSLTDASTMAAARTAGAIAQLERVLGSNPDGLNRARDLLGKASDQLRPEGKPLYSGLRALPLPAGVMGEMWRCGDLLREFRGDAHIAAWTTAGFDGTEIGVASELYRGIEPRTYLRTRAWTDEQLDDAEDRLTARGHLADGKLTEKGHAAREAVEAATDSQCEVIVKSLGDDFETLLEILRPWGQAIRNAAGYPSTALS</sequence>
<proteinExistence type="predicted"/>
<dbReference type="Pfam" id="PF21863">
    <property type="entry name" value="HTH_67"/>
    <property type="match status" value="1"/>
</dbReference>
<reference evidence="2" key="1">
    <citation type="journal article" date="2008" name="J. Bacteriol.">
        <title>Genome sequence of the fish pathogen Renibacterium salmoninarum suggests reductive evolution away from an environmental Arthrobacter ancestor.</title>
        <authorList>
            <person name="Wiens G.D."/>
            <person name="Rockey D.D."/>
            <person name="Wu Z."/>
            <person name="Chang J."/>
            <person name="Levy R."/>
            <person name="Crane S."/>
            <person name="Chen D.S."/>
            <person name="Capri G.R."/>
            <person name="Burnett J.R."/>
            <person name="Sudheesh P.S."/>
            <person name="Schipma M.J."/>
            <person name="Burd H."/>
            <person name="Bhattacharyya A."/>
            <person name="Rhodes L.D."/>
            <person name="Kaul R."/>
            <person name="Strom M.S."/>
        </authorList>
    </citation>
    <scope>NUCLEOTIDE SEQUENCE [LARGE SCALE GENOMIC DNA]</scope>
    <source>
        <strain evidence="2">ATCC 33209 / DSM 20767 / JCM 11484 / NBRC 15589 / NCIMB 2235</strain>
    </source>
</reference>
<gene>
    <name evidence="1" type="ordered locus">RSal33209_0606</name>
</gene>
<keyword evidence="2" id="KW-1185">Reference proteome</keyword>
<dbReference type="Proteomes" id="UP000002007">
    <property type="component" value="Chromosome"/>
</dbReference>
<accession>A9WLF6</accession>
<dbReference type="STRING" id="288705.RSal33209_0606"/>
<dbReference type="NCBIfam" id="NF047719">
    <property type="entry name" value="SCO6745_fam_HTH"/>
    <property type="match status" value="1"/>
</dbReference>
<evidence type="ECO:0000313" key="1">
    <source>
        <dbReference type="EMBL" id="ABY22355.1"/>
    </source>
</evidence>
<organism evidence="1 2">
    <name type="scientific">Renibacterium salmoninarum (strain ATCC 33209 / DSM 20767 / JCM 11484 / NBRC 15589 / NCIMB 2235)</name>
    <dbReference type="NCBI Taxonomy" id="288705"/>
    <lineage>
        <taxon>Bacteria</taxon>
        <taxon>Bacillati</taxon>
        <taxon>Actinomycetota</taxon>
        <taxon>Actinomycetes</taxon>
        <taxon>Micrococcales</taxon>
        <taxon>Micrococcaceae</taxon>
        <taxon>Renibacterium</taxon>
    </lineage>
</organism>
<dbReference type="EMBL" id="CP000910">
    <property type="protein sequence ID" value="ABY22355.1"/>
    <property type="molecule type" value="Genomic_DNA"/>
</dbReference>